<sequence length="367" mass="39711">MKKLLVMAAVTVAATNAFAGVKLVVRSDYVNTPAYDAANGAETAGTSLFKPEVARLYLTGMVGDATIDAGLNLRQFVVEDDTLSGPQKVMTVDKFVEHLTISKPMGDFTFTAGKMWMNVGGFERRAFYDGDTYLTSLANGGEGGRLLGATPGSENEGSVVTPENMSGVAAAYTITPDHKVEFQLANQTNSDSDLLTSVNKRHTMGLAYWGSFADKMVQTYLSYTIGAADTVAAGHEQTFIGAGFRLAPMENLTVDLEYLANSDKENVGDTKSETTSTFVEARYKMGMWVPVLKYEMSTDKAADEDNFKRDAWAVALEVVPKAEDAFRYHVAYTSIKDKDFDGALAGAEDTTKSMITVGFKYVGDIVK</sequence>
<protein>
    <recommendedName>
        <fullName evidence="4">Porin domain-containing protein</fullName>
    </recommendedName>
</protein>
<reference evidence="2 3" key="1">
    <citation type="submission" date="2016-03" db="EMBL/GenBank/DDBJ databases">
        <authorList>
            <person name="Ploux O."/>
        </authorList>
    </citation>
    <scope>NUCLEOTIDE SEQUENCE [LARGE SCALE GENOMIC DNA]</scope>
    <source>
        <strain evidence="2 3">EC13</strain>
    </source>
</reference>
<accession>A0A162GZK7</accession>
<keyword evidence="1" id="KW-0732">Signal</keyword>
<evidence type="ECO:0000256" key="1">
    <source>
        <dbReference type="SAM" id="SignalP"/>
    </source>
</evidence>
<evidence type="ECO:0000313" key="2">
    <source>
        <dbReference type="EMBL" id="KYG69306.1"/>
    </source>
</evidence>
<proteinExistence type="predicted"/>
<comment type="caution">
    <text evidence="2">The sequence shown here is derived from an EMBL/GenBank/DDBJ whole genome shotgun (WGS) entry which is preliminary data.</text>
</comment>
<organism evidence="2 3">
    <name type="scientific">Bdellovibrio bacteriovorus</name>
    <dbReference type="NCBI Taxonomy" id="959"/>
    <lineage>
        <taxon>Bacteria</taxon>
        <taxon>Pseudomonadati</taxon>
        <taxon>Bdellovibrionota</taxon>
        <taxon>Bdellovibrionia</taxon>
        <taxon>Bdellovibrionales</taxon>
        <taxon>Pseudobdellovibrionaceae</taxon>
        <taxon>Bdellovibrio</taxon>
    </lineage>
</organism>
<dbReference type="AlphaFoldDB" id="A0A162GZK7"/>
<evidence type="ECO:0008006" key="4">
    <source>
        <dbReference type="Google" id="ProtNLM"/>
    </source>
</evidence>
<feature type="signal peptide" evidence="1">
    <location>
        <begin position="1"/>
        <end position="19"/>
    </location>
</feature>
<dbReference type="Gene3D" id="2.40.160.10">
    <property type="entry name" value="Porin"/>
    <property type="match status" value="1"/>
</dbReference>
<evidence type="ECO:0000313" key="3">
    <source>
        <dbReference type="Proteomes" id="UP000075799"/>
    </source>
</evidence>
<gene>
    <name evidence="2" type="ORF">AZI87_08920</name>
</gene>
<dbReference type="RefSeq" id="WP_063206202.1">
    <property type="nucleotide sequence ID" value="NZ_LUKD01000001.1"/>
</dbReference>
<dbReference type="InterPro" id="IPR023614">
    <property type="entry name" value="Porin_dom_sf"/>
</dbReference>
<dbReference type="OrthoDB" id="5289231at2"/>
<name>A0A162GZK7_BDEBC</name>
<dbReference type="SUPFAM" id="SSF56935">
    <property type="entry name" value="Porins"/>
    <property type="match status" value="1"/>
</dbReference>
<dbReference type="Proteomes" id="UP000075799">
    <property type="component" value="Unassembled WGS sequence"/>
</dbReference>
<dbReference type="EMBL" id="LUKD01000001">
    <property type="protein sequence ID" value="KYG69306.1"/>
    <property type="molecule type" value="Genomic_DNA"/>
</dbReference>
<feature type="chain" id="PRO_5007835420" description="Porin domain-containing protein" evidence="1">
    <location>
        <begin position="20"/>
        <end position="367"/>
    </location>
</feature>